<evidence type="ECO:0000256" key="3">
    <source>
        <dbReference type="ARBA" id="ARBA00022692"/>
    </source>
</evidence>
<dbReference type="PROSITE" id="PS51751">
    <property type="entry name" value="EXPERA"/>
    <property type="match status" value="1"/>
</dbReference>
<keyword evidence="3 7" id="KW-0812">Transmembrane</keyword>
<dbReference type="InterPro" id="IPR033118">
    <property type="entry name" value="EXPERA"/>
</dbReference>
<evidence type="ECO:0000256" key="2">
    <source>
        <dbReference type="ARBA" id="ARBA00009096"/>
    </source>
</evidence>
<dbReference type="PIRSF" id="PIRSF031032">
    <property type="entry name" value="TMP_97_prd"/>
    <property type="match status" value="1"/>
</dbReference>
<dbReference type="Proteomes" id="UP000567179">
    <property type="component" value="Unassembled WGS sequence"/>
</dbReference>
<keyword evidence="5 7" id="KW-1133">Transmembrane helix</keyword>
<evidence type="ECO:0000256" key="6">
    <source>
        <dbReference type="ARBA" id="ARBA00023136"/>
    </source>
</evidence>
<dbReference type="OrthoDB" id="433124at2759"/>
<keyword evidence="6 7" id="KW-0472">Membrane</keyword>
<feature type="transmembrane region" description="Helical" evidence="8">
    <location>
        <begin position="21"/>
        <end position="45"/>
    </location>
</feature>
<dbReference type="InterPro" id="IPR016964">
    <property type="entry name" value="Sigma2_recept"/>
</dbReference>
<feature type="transmembrane region" description="Helical" evidence="8">
    <location>
        <begin position="115"/>
        <end position="141"/>
    </location>
</feature>
<protein>
    <recommendedName>
        <fullName evidence="9">EXPERA domain-containing protein</fullName>
    </recommendedName>
</protein>
<evidence type="ECO:0000259" key="9">
    <source>
        <dbReference type="PROSITE" id="PS51751"/>
    </source>
</evidence>
<gene>
    <name evidence="10" type="ORF">D9619_006374</name>
</gene>
<evidence type="ECO:0000256" key="1">
    <source>
        <dbReference type="ARBA" id="ARBA00004477"/>
    </source>
</evidence>
<sequence length="203" mass="22268">MSSKSNAKNASARVPLAQRPVDLLYFSFFAIHTFATLVVDLQYLYPADLIPGPMRDLMSYYVATYGDPLIGGLLGAFGDNTHLAWFKSFLYLEAFFQLPIFIVGLQALYNGSRGIYPLLAVYGASSATTTLACVMTVLAAPSDTGVAAAKSLVTSVTETQRIMLLSSYIPFLIVPLFMAVDMTVRTTKLVQKAVRLEDERKTR</sequence>
<organism evidence="10 11">
    <name type="scientific">Psilocybe cf. subviscida</name>
    <dbReference type="NCBI Taxonomy" id="2480587"/>
    <lineage>
        <taxon>Eukaryota</taxon>
        <taxon>Fungi</taxon>
        <taxon>Dikarya</taxon>
        <taxon>Basidiomycota</taxon>
        <taxon>Agaricomycotina</taxon>
        <taxon>Agaricomycetes</taxon>
        <taxon>Agaricomycetidae</taxon>
        <taxon>Agaricales</taxon>
        <taxon>Agaricineae</taxon>
        <taxon>Strophariaceae</taxon>
        <taxon>Psilocybe</taxon>
    </lineage>
</organism>
<comment type="similarity">
    <text evidence="2">Belongs to the TMEM97/sigma-2 receptor family.</text>
</comment>
<reference evidence="10 11" key="1">
    <citation type="journal article" date="2020" name="ISME J.">
        <title>Uncovering the hidden diversity of litter-decomposition mechanisms in mushroom-forming fungi.</title>
        <authorList>
            <person name="Floudas D."/>
            <person name="Bentzer J."/>
            <person name="Ahren D."/>
            <person name="Johansson T."/>
            <person name="Persson P."/>
            <person name="Tunlid A."/>
        </authorList>
    </citation>
    <scope>NUCLEOTIDE SEQUENCE [LARGE SCALE GENOMIC DNA]</scope>
    <source>
        <strain evidence="10 11">CBS 101986</strain>
    </source>
</reference>
<accession>A0A8H5B5G7</accession>
<comment type="subcellular location">
    <subcellularLocation>
        <location evidence="1">Endoplasmic reticulum membrane</location>
        <topology evidence="1">Multi-pass membrane protein</topology>
    </subcellularLocation>
</comment>
<keyword evidence="4" id="KW-0256">Endoplasmic reticulum</keyword>
<dbReference type="Pfam" id="PF05241">
    <property type="entry name" value="EBP"/>
    <property type="match status" value="1"/>
</dbReference>
<evidence type="ECO:0000256" key="4">
    <source>
        <dbReference type="ARBA" id="ARBA00022824"/>
    </source>
</evidence>
<dbReference type="PANTHER" id="PTHR31204">
    <property type="entry name" value="SIGMA INTRACELLULAR RECEPTOR 2"/>
    <property type="match status" value="1"/>
</dbReference>
<dbReference type="InterPro" id="IPR051987">
    <property type="entry name" value="Sigma-2_receptor-like"/>
</dbReference>
<keyword evidence="11" id="KW-1185">Reference proteome</keyword>
<evidence type="ECO:0000313" key="11">
    <source>
        <dbReference type="Proteomes" id="UP000567179"/>
    </source>
</evidence>
<evidence type="ECO:0000256" key="7">
    <source>
        <dbReference type="PROSITE-ProRule" id="PRU01087"/>
    </source>
</evidence>
<proteinExistence type="inferred from homology"/>
<feature type="transmembrane region" description="Helical" evidence="8">
    <location>
        <begin position="162"/>
        <end position="180"/>
    </location>
</feature>
<evidence type="ECO:0000256" key="8">
    <source>
        <dbReference type="SAM" id="Phobius"/>
    </source>
</evidence>
<feature type="domain" description="EXPERA" evidence="9">
    <location>
        <begin position="21"/>
        <end position="179"/>
    </location>
</feature>
<feature type="transmembrane region" description="Helical" evidence="8">
    <location>
        <begin position="89"/>
        <end position="109"/>
    </location>
</feature>
<dbReference type="EMBL" id="JAACJJ010000042">
    <property type="protein sequence ID" value="KAF5316072.1"/>
    <property type="molecule type" value="Genomic_DNA"/>
</dbReference>
<evidence type="ECO:0000313" key="10">
    <source>
        <dbReference type="EMBL" id="KAF5316072.1"/>
    </source>
</evidence>
<comment type="caution">
    <text evidence="10">The sequence shown here is derived from an EMBL/GenBank/DDBJ whole genome shotgun (WGS) entry which is preliminary data.</text>
</comment>
<evidence type="ECO:0000256" key="5">
    <source>
        <dbReference type="ARBA" id="ARBA00022989"/>
    </source>
</evidence>
<dbReference type="AlphaFoldDB" id="A0A8H5B5G7"/>
<name>A0A8H5B5G7_9AGAR</name>
<dbReference type="PANTHER" id="PTHR31204:SF1">
    <property type="entry name" value="SIGMA INTRACELLULAR RECEPTOR 2"/>
    <property type="match status" value="1"/>
</dbReference>
<dbReference type="GO" id="GO:0005789">
    <property type="term" value="C:endoplasmic reticulum membrane"/>
    <property type="evidence" value="ECO:0007669"/>
    <property type="project" value="UniProtKB-SubCell"/>
</dbReference>